<dbReference type="Pfam" id="PF05922">
    <property type="entry name" value="Inhibitor_I9"/>
    <property type="match status" value="1"/>
</dbReference>
<dbReference type="GO" id="GO:0004252">
    <property type="term" value="F:serine-type endopeptidase activity"/>
    <property type="evidence" value="ECO:0000318"/>
    <property type="project" value="GO_Central"/>
</dbReference>
<dbReference type="PROSITE" id="PS00136">
    <property type="entry name" value="SUBTILASE_ASP"/>
    <property type="match status" value="1"/>
</dbReference>
<keyword evidence="5" id="KW-0720">Serine protease</keyword>
<dbReference type="Gene3D" id="3.40.50.200">
    <property type="entry name" value="Peptidase S8/S53 domain"/>
    <property type="match status" value="1"/>
</dbReference>
<dbReference type="CDD" id="cd04852">
    <property type="entry name" value="Peptidases_S8_3"/>
    <property type="match status" value="1"/>
</dbReference>
<evidence type="ECO:0000313" key="14">
    <source>
        <dbReference type="Proteomes" id="UP000008810"/>
    </source>
</evidence>
<reference evidence="13" key="3">
    <citation type="submission" date="2018-08" db="UniProtKB">
        <authorList>
            <consortium name="EnsemblPlants"/>
        </authorList>
    </citation>
    <scope>IDENTIFICATION</scope>
    <source>
        <strain evidence="13">cv. Bd21</strain>
    </source>
</reference>
<evidence type="ECO:0000313" key="13">
    <source>
        <dbReference type="EnsemblPlants" id="PNT71700"/>
    </source>
</evidence>
<dbReference type="PRINTS" id="PR00723">
    <property type="entry name" value="SUBTILISIN"/>
</dbReference>
<keyword evidence="14" id="KW-1185">Reference proteome</keyword>
<dbReference type="PANTHER" id="PTHR10795">
    <property type="entry name" value="PROPROTEIN CONVERTASE SUBTILISIN/KEXIN"/>
    <property type="match status" value="1"/>
</dbReference>
<dbReference type="GO" id="GO:0005576">
    <property type="term" value="C:extracellular region"/>
    <property type="evidence" value="ECO:0000318"/>
    <property type="project" value="GO_Central"/>
</dbReference>
<dbReference type="InterPro" id="IPR015500">
    <property type="entry name" value="Peptidase_S8_subtilisin-rel"/>
</dbReference>
<evidence type="ECO:0000256" key="2">
    <source>
        <dbReference type="ARBA" id="ARBA00022670"/>
    </source>
</evidence>
<proteinExistence type="inferred from homology"/>
<evidence type="ECO:0000256" key="6">
    <source>
        <dbReference type="ARBA" id="ARBA00023180"/>
    </source>
</evidence>
<evidence type="ECO:0000259" key="10">
    <source>
        <dbReference type="Pfam" id="PF02225"/>
    </source>
</evidence>
<dbReference type="InterPro" id="IPR000209">
    <property type="entry name" value="Peptidase_S8/S53_dom"/>
</dbReference>
<accession>A0A2K2DBN9</accession>
<evidence type="ECO:0000259" key="9">
    <source>
        <dbReference type="Pfam" id="PF00082"/>
    </source>
</evidence>
<keyword evidence="2" id="KW-0645">Protease</keyword>
<keyword evidence="6" id="KW-0325">Glycoprotein</keyword>
<dbReference type="EMBL" id="CM000881">
    <property type="protein sequence ID" value="PNT71700.1"/>
    <property type="molecule type" value="Genomic_DNA"/>
</dbReference>
<reference evidence="12 13" key="1">
    <citation type="journal article" date="2010" name="Nature">
        <title>Genome sequencing and analysis of the model grass Brachypodium distachyon.</title>
        <authorList>
            <consortium name="International Brachypodium Initiative"/>
        </authorList>
    </citation>
    <scope>NUCLEOTIDE SEQUENCE [LARGE SCALE GENOMIC DNA]</scope>
    <source>
        <strain evidence="12 13">Bd21</strain>
    </source>
</reference>
<dbReference type="InParanoid" id="A0A2K2DBN9"/>
<dbReference type="AlphaFoldDB" id="A0A2K2DBN9"/>
<dbReference type="PROSITE" id="PS51892">
    <property type="entry name" value="SUBTILASE"/>
    <property type="match status" value="1"/>
</dbReference>
<dbReference type="SUPFAM" id="SSF52743">
    <property type="entry name" value="Subtilisin-like"/>
    <property type="match status" value="1"/>
</dbReference>
<dbReference type="OrthoDB" id="640735at2759"/>
<dbReference type="InterPro" id="IPR010259">
    <property type="entry name" value="S8pro/Inhibitor_I9"/>
</dbReference>
<name>A0A2K2DBN9_BRADI</name>
<comment type="caution">
    <text evidence="7">Lacks conserved residue(s) required for the propagation of feature annotation.</text>
</comment>
<dbReference type="Proteomes" id="UP000008810">
    <property type="component" value="Chromosome 2"/>
</dbReference>
<dbReference type="InterPro" id="IPR034197">
    <property type="entry name" value="Peptidases_S8_3"/>
</dbReference>
<sequence>MASFTSILLPFLLMSTLTLTPTLCYINPATPVEQKDGTKTSAGRTYIVLVEPPRLVSPYEHRQWHESFLPSPCTDDSGKPCLLHSYTEAFSGFAARLTDAELDVVAKKPGFVRAFPDRLLQPMTTHTPEFLGLRTGSTGFWSHARYGKGVIIGLLDTGIYAKHPSFDDHGIPPPPARWKGSCKADRCNNKLIGAVSFVGDKPGDDEGHGTHTSSTAAGNFVAGASDLGVGAGTAAGIAPGAHIAMYKVCDRHGCTISTVLAGLEKAIKDGVDVLSLSLGSDISARFDLDPIAMGAFNAISKGIIVVCSAGNHGPHLSTVNNAAPWLLTVGASSVDRSFDAAIHLGNGKSIDGQALNQMLKPSPKPYPLLYSEEQRRCSYDGDSVVGKIVLCEFALSATRKSKIQGIMDAGAAGVVLFNDRFTGYATILTTTPAWCRLPRPTVPSSQSMRDPRETLRPLSGTRAQFWASAQPPSWRRFLPEGQTLSTPACSSRTYWHRG</sequence>
<reference evidence="12" key="2">
    <citation type="submission" date="2017-06" db="EMBL/GenBank/DDBJ databases">
        <title>WGS assembly of Brachypodium distachyon.</title>
        <authorList>
            <consortium name="The International Brachypodium Initiative"/>
            <person name="Lucas S."/>
            <person name="Harmon-Smith M."/>
            <person name="Lail K."/>
            <person name="Tice H."/>
            <person name="Grimwood J."/>
            <person name="Bruce D."/>
            <person name="Barry K."/>
            <person name="Shu S."/>
            <person name="Lindquist E."/>
            <person name="Wang M."/>
            <person name="Pitluck S."/>
            <person name="Vogel J.P."/>
            <person name="Garvin D.F."/>
            <person name="Mockler T.C."/>
            <person name="Schmutz J."/>
            <person name="Rokhsar D."/>
            <person name="Bevan M.W."/>
        </authorList>
    </citation>
    <scope>NUCLEOTIDE SEQUENCE</scope>
    <source>
        <strain evidence="12">Bd21</strain>
    </source>
</reference>
<evidence type="ECO:0000256" key="8">
    <source>
        <dbReference type="SAM" id="SignalP"/>
    </source>
</evidence>
<dbReference type="Gene3D" id="3.30.70.80">
    <property type="entry name" value="Peptidase S8 propeptide/proteinase inhibitor I9"/>
    <property type="match status" value="1"/>
</dbReference>
<feature type="domain" description="Peptidase S8/S53" evidence="9">
    <location>
        <begin position="147"/>
        <end position="335"/>
    </location>
</feature>
<evidence type="ECO:0000256" key="3">
    <source>
        <dbReference type="ARBA" id="ARBA00022729"/>
    </source>
</evidence>
<dbReference type="InterPro" id="IPR036852">
    <property type="entry name" value="Peptidase_S8/S53_dom_sf"/>
</dbReference>
<keyword evidence="3 8" id="KW-0732">Signal</keyword>
<dbReference type="GO" id="GO:0006508">
    <property type="term" value="P:proteolysis"/>
    <property type="evidence" value="ECO:0007669"/>
    <property type="project" value="UniProtKB-KW"/>
</dbReference>
<comment type="similarity">
    <text evidence="1 7">Belongs to the peptidase S8 family.</text>
</comment>
<dbReference type="Pfam" id="PF02225">
    <property type="entry name" value="PA"/>
    <property type="match status" value="1"/>
</dbReference>
<feature type="domain" description="Inhibitor I9" evidence="11">
    <location>
        <begin position="45"/>
        <end position="121"/>
    </location>
</feature>
<dbReference type="InterPro" id="IPR045051">
    <property type="entry name" value="SBT"/>
</dbReference>
<dbReference type="EnsemblPlants" id="PNT71700">
    <property type="protein sequence ID" value="PNT71700"/>
    <property type="gene ID" value="BRADI_2g33991v3"/>
</dbReference>
<feature type="signal peptide" evidence="8">
    <location>
        <begin position="1"/>
        <end position="24"/>
    </location>
</feature>
<evidence type="ECO:0000256" key="4">
    <source>
        <dbReference type="ARBA" id="ARBA00022801"/>
    </source>
</evidence>
<gene>
    <name evidence="12" type="ORF">BRADI_2g33991v3</name>
</gene>
<evidence type="ECO:0000256" key="1">
    <source>
        <dbReference type="ARBA" id="ARBA00011073"/>
    </source>
</evidence>
<protein>
    <recommendedName>
        <fullName evidence="15">Peptidase S8/S53 domain-containing protein</fullName>
    </recommendedName>
</protein>
<organism evidence="12">
    <name type="scientific">Brachypodium distachyon</name>
    <name type="common">Purple false brome</name>
    <name type="synonym">Trachynia distachya</name>
    <dbReference type="NCBI Taxonomy" id="15368"/>
    <lineage>
        <taxon>Eukaryota</taxon>
        <taxon>Viridiplantae</taxon>
        <taxon>Streptophyta</taxon>
        <taxon>Embryophyta</taxon>
        <taxon>Tracheophyta</taxon>
        <taxon>Spermatophyta</taxon>
        <taxon>Magnoliopsida</taxon>
        <taxon>Liliopsida</taxon>
        <taxon>Poales</taxon>
        <taxon>Poaceae</taxon>
        <taxon>BOP clade</taxon>
        <taxon>Pooideae</taxon>
        <taxon>Stipodae</taxon>
        <taxon>Brachypodieae</taxon>
        <taxon>Brachypodium</taxon>
    </lineage>
</organism>
<feature type="chain" id="PRO_5036043370" description="Peptidase S8/S53 domain-containing protein" evidence="8">
    <location>
        <begin position="25"/>
        <end position="498"/>
    </location>
</feature>
<feature type="domain" description="PA" evidence="10">
    <location>
        <begin position="367"/>
        <end position="420"/>
    </location>
</feature>
<evidence type="ECO:0000256" key="7">
    <source>
        <dbReference type="PROSITE-ProRule" id="PRU01240"/>
    </source>
</evidence>
<dbReference type="InterPro" id="IPR037045">
    <property type="entry name" value="S8pro/Inhibitor_I9_sf"/>
</dbReference>
<keyword evidence="4" id="KW-0378">Hydrolase</keyword>
<evidence type="ECO:0000259" key="11">
    <source>
        <dbReference type="Pfam" id="PF05922"/>
    </source>
</evidence>
<dbReference type="InterPro" id="IPR023827">
    <property type="entry name" value="Peptidase_S8_Asp-AS"/>
</dbReference>
<dbReference type="Pfam" id="PF00082">
    <property type="entry name" value="Peptidase_S8"/>
    <property type="match status" value="1"/>
</dbReference>
<evidence type="ECO:0000256" key="5">
    <source>
        <dbReference type="ARBA" id="ARBA00022825"/>
    </source>
</evidence>
<dbReference type="InterPro" id="IPR003137">
    <property type="entry name" value="PA_domain"/>
</dbReference>
<dbReference type="Gramene" id="PNT71700">
    <property type="protein sequence ID" value="PNT71700"/>
    <property type="gene ID" value="BRADI_2g33991v3"/>
</dbReference>
<evidence type="ECO:0000313" key="12">
    <source>
        <dbReference type="EMBL" id="PNT71700.1"/>
    </source>
</evidence>
<dbReference type="CDD" id="cd02120">
    <property type="entry name" value="PA_subtilisin_like"/>
    <property type="match status" value="1"/>
</dbReference>
<evidence type="ECO:0008006" key="15">
    <source>
        <dbReference type="Google" id="ProtNLM"/>
    </source>
</evidence>